<sequence>MGTCSLPHGHMYTHTHMSHMLFSASATSSSCPSQKWPARCLSVCPLCLSLGEDTELSLCCLRPGACTLWISQTGFSSFLSIWGKNLQDCFLGPPVMVPKTGSVIPRQALAGPRHNFDGRAPLRPEGRSEAAGVLGWSSAEVAGLGGARAKGPAAPMRELFYSLGLRGVLGAFF</sequence>
<evidence type="ECO:0000313" key="2">
    <source>
        <dbReference type="Proteomes" id="UP001176941"/>
    </source>
</evidence>
<name>A0ABN8XS23_RANTA</name>
<proteinExistence type="predicted"/>
<keyword evidence="2" id="KW-1185">Reference proteome</keyword>
<evidence type="ECO:0000313" key="1">
    <source>
        <dbReference type="EMBL" id="CAI9152179.1"/>
    </source>
</evidence>
<dbReference type="EMBL" id="OX459937">
    <property type="protein sequence ID" value="CAI9152179.1"/>
    <property type="molecule type" value="Genomic_DNA"/>
</dbReference>
<protein>
    <submittedName>
        <fullName evidence="1">Uncharacterized protein</fullName>
    </submittedName>
</protein>
<accession>A0ABN8XS23</accession>
<organism evidence="1 2">
    <name type="scientific">Rangifer tarandus platyrhynchus</name>
    <name type="common">Svalbard reindeer</name>
    <dbReference type="NCBI Taxonomy" id="3082113"/>
    <lineage>
        <taxon>Eukaryota</taxon>
        <taxon>Metazoa</taxon>
        <taxon>Chordata</taxon>
        <taxon>Craniata</taxon>
        <taxon>Vertebrata</taxon>
        <taxon>Euteleostomi</taxon>
        <taxon>Mammalia</taxon>
        <taxon>Eutheria</taxon>
        <taxon>Laurasiatheria</taxon>
        <taxon>Artiodactyla</taxon>
        <taxon>Ruminantia</taxon>
        <taxon>Pecora</taxon>
        <taxon>Cervidae</taxon>
        <taxon>Odocoileinae</taxon>
        <taxon>Rangifer</taxon>
    </lineage>
</organism>
<reference evidence="1" key="1">
    <citation type="submission" date="2023-04" db="EMBL/GenBank/DDBJ databases">
        <authorList>
            <consortium name="ELIXIR-Norway"/>
        </authorList>
    </citation>
    <scope>NUCLEOTIDE SEQUENCE [LARGE SCALE GENOMIC DNA]</scope>
</reference>
<gene>
    <name evidence="1" type="ORF">MRATA1EN1_LOCUS1141</name>
</gene>
<dbReference type="Proteomes" id="UP001176941">
    <property type="component" value="Chromosome 1"/>
</dbReference>